<reference evidence="1 2" key="1">
    <citation type="journal article" date="2010" name="ChemBioChem">
        <title>Cloning and characterization of the biosynthetic gene cluster of 16-membered macrolide antibiotic FD-891: involvement of a dual functional cytochrome P450 monooxygenase catalyzing epoxidation and hydroxylation.</title>
        <authorList>
            <person name="Kudo F."/>
            <person name="Motegi A."/>
            <person name="Mizoue K."/>
            <person name="Eguchi T."/>
        </authorList>
    </citation>
    <scope>NUCLEOTIDE SEQUENCE [LARGE SCALE GENOMIC DNA]</scope>
    <source>
        <strain evidence="1 2">A-8890</strain>
    </source>
</reference>
<evidence type="ECO:0000313" key="1">
    <source>
        <dbReference type="EMBL" id="BBC36963.1"/>
    </source>
</evidence>
<accession>A0ABM8HLZ2</accession>
<keyword evidence="2" id="KW-1185">Reference proteome</keyword>
<dbReference type="InterPro" id="IPR046175">
    <property type="entry name" value="DUF6177"/>
</dbReference>
<reference evidence="1 2" key="2">
    <citation type="journal article" date="2023" name="ChemBioChem">
        <title>Acyltransferase Domain Exchange between Two Independent Type I Polyketide Synthases in the Same Producer Strain of Macrolide Antibiotics.</title>
        <authorList>
            <person name="Kudo F."/>
            <person name="Kishikawa K."/>
            <person name="Tsuboi K."/>
            <person name="Kido T."/>
            <person name="Usui T."/>
            <person name="Hashimoto J."/>
            <person name="Shin-Ya K."/>
            <person name="Miyanaga A."/>
            <person name="Eguchi T."/>
        </authorList>
    </citation>
    <scope>NUCLEOTIDE SEQUENCE [LARGE SCALE GENOMIC DNA]</scope>
    <source>
        <strain evidence="1 2">A-8890</strain>
    </source>
</reference>
<dbReference type="EMBL" id="AP018448">
    <property type="protein sequence ID" value="BBC36963.1"/>
    <property type="molecule type" value="Genomic_DNA"/>
</dbReference>
<organism evidence="1 2">
    <name type="scientific">Streptomyces graminofaciens</name>
    <dbReference type="NCBI Taxonomy" id="68212"/>
    <lineage>
        <taxon>Bacteria</taxon>
        <taxon>Bacillati</taxon>
        <taxon>Actinomycetota</taxon>
        <taxon>Actinomycetes</taxon>
        <taxon>Kitasatosporales</taxon>
        <taxon>Streptomycetaceae</taxon>
        <taxon>Streptomyces</taxon>
    </lineage>
</organism>
<sequence>MIQAPVGGFYDGLSGVPLAWQQGAFIPTGTTVVDAFTQRTEPIPERQLTVAFRTVHAPIADLVLGRGLETAWRHLMGAAPVGWSTSELVNLPWSPRQMTDLARDGHRLRLTWSRSGLLTIRPSPHSA</sequence>
<gene>
    <name evidence="1" type="ORF">SGFS_082570</name>
</gene>
<dbReference type="Proteomes" id="UP001321542">
    <property type="component" value="Chromosome"/>
</dbReference>
<protein>
    <submittedName>
        <fullName evidence="1">Uncharacterized protein</fullName>
    </submittedName>
</protein>
<evidence type="ECO:0000313" key="2">
    <source>
        <dbReference type="Proteomes" id="UP001321542"/>
    </source>
</evidence>
<name>A0ABM8HLZ2_9ACTN</name>
<dbReference type="Pfam" id="PF19674">
    <property type="entry name" value="DUF6177"/>
    <property type="match status" value="1"/>
</dbReference>
<proteinExistence type="predicted"/>